<evidence type="ECO:0000313" key="2">
    <source>
        <dbReference type="Proteomes" id="UP000198440"/>
    </source>
</evidence>
<reference evidence="1 2" key="1">
    <citation type="submission" date="2017-06" db="EMBL/GenBank/DDBJ databases">
        <authorList>
            <person name="Kim H.J."/>
            <person name="Triplett B.A."/>
        </authorList>
    </citation>
    <scope>NUCLEOTIDE SEQUENCE [LARGE SCALE GENOMIC DNA]</scope>
    <source>
        <strain evidence="1 2">DSM 11445</strain>
    </source>
</reference>
<organism evidence="1 2">
    <name type="scientific">Antarctobacter heliothermus</name>
    <dbReference type="NCBI Taxonomy" id="74033"/>
    <lineage>
        <taxon>Bacteria</taxon>
        <taxon>Pseudomonadati</taxon>
        <taxon>Pseudomonadota</taxon>
        <taxon>Alphaproteobacteria</taxon>
        <taxon>Rhodobacterales</taxon>
        <taxon>Roseobacteraceae</taxon>
        <taxon>Antarctobacter</taxon>
    </lineage>
</organism>
<dbReference type="AlphaFoldDB" id="A0A239M6D3"/>
<gene>
    <name evidence="1" type="ORF">SAMN04488078_11198</name>
</gene>
<accession>A0A239M6D3</accession>
<evidence type="ECO:0000313" key="1">
    <source>
        <dbReference type="EMBL" id="SNT37419.1"/>
    </source>
</evidence>
<dbReference type="EMBL" id="FZON01000119">
    <property type="protein sequence ID" value="SNT37419.1"/>
    <property type="molecule type" value="Genomic_DNA"/>
</dbReference>
<protein>
    <submittedName>
        <fullName evidence="1">Uncharacterized protein</fullName>
    </submittedName>
</protein>
<dbReference type="Proteomes" id="UP000198440">
    <property type="component" value="Unassembled WGS sequence"/>
</dbReference>
<proteinExistence type="predicted"/>
<sequence length="79" mass="8583">MIALSNADLSLKFRAMATSLCVVAQQWFAPVLAGFGGGKTVTVPEDSVMRRGCFPGSQEVAFRDFARNVQVCFIKRADP</sequence>
<name>A0A239M6D3_9RHOB</name>